<proteinExistence type="predicted"/>
<evidence type="ECO:0000313" key="1">
    <source>
        <dbReference type="EMBL" id="KAK2110954.1"/>
    </source>
</evidence>
<sequence>MEGSAGQEEPSWASLAVRSVLLSQQLRSLHSLPLLDDGLRLGSWETLRSYLPSKDELCVKKPSLNKQERKENVPEPPVTVQHHVIISVGLCMPGPEEAGGIPCSPTPPALQTLPFWN</sequence>
<accession>A0ABQ9VNI5</accession>
<organism evidence="1 2">
    <name type="scientific">Saguinus oedipus</name>
    <name type="common">Cotton-top tamarin</name>
    <name type="synonym">Oedipomidas oedipus</name>
    <dbReference type="NCBI Taxonomy" id="9490"/>
    <lineage>
        <taxon>Eukaryota</taxon>
        <taxon>Metazoa</taxon>
        <taxon>Chordata</taxon>
        <taxon>Craniata</taxon>
        <taxon>Vertebrata</taxon>
        <taxon>Euteleostomi</taxon>
        <taxon>Mammalia</taxon>
        <taxon>Eutheria</taxon>
        <taxon>Euarchontoglires</taxon>
        <taxon>Primates</taxon>
        <taxon>Haplorrhini</taxon>
        <taxon>Platyrrhini</taxon>
        <taxon>Cebidae</taxon>
        <taxon>Callitrichinae</taxon>
        <taxon>Saguinus</taxon>
    </lineage>
</organism>
<evidence type="ECO:0000313" key="2">
    <source>
        <dbReference type="Proteomes" id="UP001266305"/>
    </source>
</evidence>
<name>A0ABQ9VNI5_SAGOE</name>
<keyword evidence="2" id="KW-1185">Reference proteome</keyword>
<reference evidence="1 2" key="1">
    <citation type="submission" date="2023-05" db="EMBL/GenBank/DDBJ databases">
        <title>B98-5 Cell Line De Novo Hybrid Assembly: An Optical Mapping Approach.</title>
        <authorList>
            <person name="Kananen K."/>
            <person name="Auerbach J.A."/>
            <person name="Kautto E."/>
            <person name="Blachly J.S."/>
        </authorList>
    </citation>
    <scope>NUCLEOTIDE SEQUENCE [LARGE SCALE GENOMIC DNA]</scope>
    <source>
        <strain evidence="1">B95-8</strain>
        <tissue evidence="1">Cell line</tissue>
    </source>
</reference>
<gene>
    <name evidence="1" type="ORF">P7K49_010700</name>
</gene>
<dbReference type="EMBL" id="JASSZA010000005">
    <property type="protein sequence ID" value="KAK2110954.1"/>
    <property type="molecule type" value="Genomic_DNA"/>
</dbReference>
<comment type="caution">
    <text evidence="1">The sequence shown here is derived from an EMBL/GenBank/DDBJ whole genome shotgun (WGS) entry which is preliminary data.</text>
</comment>
<protein>
    <submittedName>
        <fullName evidence="1">Uncharacterized protein</fullName>
    </submittedName>
</protein>
<dbReference type="Proteomes" id="UP001266305">
    <property type="component" value="Unassembled WGS sequence"/>
</dbReference>